<evidence type="ECO:0000313" key="2">
    <source>
        <dbReference type="EMBL" id="SDH17583.1"/>
    </source>
</evidence>
<dbReference type="Proteomes" id="UP000198606">
    <property type="component" value="Unassembled WGS sequence"/>
</dbReference>
<comment type="similarity">
    <text evidence="1">Belongs to the UPF0167 family.</text>
</comment>
<gene>
    <name evidence="2" type="ORF">SAMN05216588_10378</name>
</gene>
<protein>
    <recommendedName>
        <fullName evidence="4">CbrC family protein</fullName>
    </recommendedName>
</protein>
<dbReference type="AlphaFoldDB" id="A0A1G8A9N4"/>
<dbReference type="RefSeq" id="WP_084303585.1">
    <property type="nucleotide sequence ID" value="NZ_FNDG01000003.1"/>
</dbReference>
<reference evidence="2 3" key="1">
    <citation type="submission" date="2016-10" db="EMBL/GenBank/DDBJ databases">
        <authorList>
            <person name="de Groot N.N."/>
        </authorList>
    </citation>
    <scope>NUCLEOTIDE SEQUENCE [LARGE SCALE GENOMIC DNA]</scope>
    <source>
        <strain evidence="2 3">LMG 18387</strain>
    </source>
</reference>
<evidence type="ECO:0000256" key="1">
    <source>
        <dbReference type="ARBA" id="ARBA00008525"/>
    </source>
</evidence>
<sequence>MSADLPVFRLHPNAYRLGLFSQQAGICSCCDTPREWRYEGPFYARQKPAYLCPWCVADGSAAQRWQGQFNDDLSIEGCQPDPAAPSASLDLALLDEVCERTPGYLAWQQGAWLLHCGQPCQFLDYVDHAGIEPLRAELADDLDGLPPGYVRALSTDGSPTGYLFRCAQCGSHRLHTDCT</sequence>
<organism evidence="2 3">
    <name type="scientific">Phytopseudomonas flavescens</name>
    <dbReference type="NCBI Taxonomy" id="29435"/>
    <lineage>
        <taxon>Bacteria</taxon>
        <taxon>Pseudomonadati</taxon>
        <taxon>Pseudomonadota</taxon>
        <taxon>Gammaproteobacteria</taxon>
        <taxon>Pseudomonadales</taxon>
        <taxon>Pseudomonadaceae</taxon>
        <taxon>Phytopseudomonas</taxon>
    </lineage>
</organism>
<evidence type="ECO:0000313" key="3">
    <source>
        <dbReference type="Proteomes" id="UP000198606"/>
    </source>
</evidence>
<proteinExistence type="inferred from homology"/>
<name>A0A1G8A9N4_9GAMM</name>
<accession>A0A1G8A9N4</accession>
<dbReference type="InterPro" id="IPR005363">
    <property type="entry name" value="UPF0167"/>
</dbReference>
<dbReference type="Pfam" id="PF03691">
    <property type="entry name" value="UPF0167"/>
    <property type="match status" value="1"/>
</dbReference>
<dbReference type="STRING" id="29435.SAMN05216588_10378"/>
<evidence type="ECO:0008006" key="4">
    <source>
        <dbReference type="Google" id="ProtNLM"/>
    </source>
</evidence>
<dbReference type="EMBL" id="FNDG01000003">
    <property type="protein sequence ID" value="SDH17583.1"/>
    <property type="molecule type" value="Genomic_DNA"/>
</dbReference>